<dbReference type="InterPro" id="IPR003719">
    <property type="entry name" value="Phenazine_PhzF-like"/>
</dbReference>
<dbReference type="PIRSF" id="PIRSF016184">
    <property type="entry name" value="PhzC_PhzF"/>
    <property type="match status" value="1"/>
</dbReference>
<evidence type="ECO:0000313" key="4">
    <source>
        <dbReference type="EMBL" id="GIF84982.1"/>
    </source>
</evidence>
<organism evidence="4 5">
    <name type="scientific">Catellatospora bangladeshensis</name>
    <dbReference type="NCBI Taxonomy" id="310355"/>
    <lineage>
        <taxon>Bacteria</taxon>
        <taxon>Bacillati</taxon>
        <taxon>Actinomycetota</taxon>
        <taxon>Actinomycetes</taxon>
        <taxon>Micromonosporales</taxon>
        <taxon>Micromonosporaceae</taxon>
        <taxon>Catellatospora</taxon>
    </lineage>
</organism>
<feature type="active site" evidence="3">
    <location>
        <position position="46"/>
    </location>
</feature>
<comment type="caution">
    <text evidence="4">The sequence shown here is derived from an EMBL/GenBank/DDBJ whole genome shotgun (WGS) entry which is preliminary data.</text>
</comment>
<dbReference type="Proteomes" id="UP000601223">
    <property type="component" value="Unassembled WGS sequence"/>
</dbReference>
<dbReference type="Pfam" id="PF02567">
    <property type="entry name" value="PhzC-PhzF"/>
    <property type="match status" value="1"/>
</dbReference>
<protein>
    <submittedName>
        <fullName evidence="4">Oxidoreductase</fullName>
    </submittedName>
</protein>
<evidence type="ECO:0000256" key="3">
    <source>
        <dbReference type="PIRSR" id="PIRSR016184-1"/>
    </source>
</evidence>
<evidence type="ECO:0000256" key="1">
    <source>
        <dbReference type="ARBA" id="ARBA00008270"/>
    </source>
</evidence>
<reference evidence="4 5" key="1">
    <citation type="submission" date="2021-01" db="EMBL/GenBank/DDBJ databases">
        <title>Whole genome shotgun sequence of Catellatospora bangladeshensis NBRC 107357.</title>
        <authorList>
            <person name="Komaki H."/>
            <person name="Tamura T."/>
        </authorList>
    </citation>
    <scope>NUCLEOTIDE SEQUENCE [LARGE SCALE GENOMIC DNA]</scope>
    <source>
        <strain evidence="4 5">NBRC 107357</strain>
    </source>
</reference>
<proteinExistence type="inferred from homology"/>
<gene>
    <name evidence="4" type="ORF">Cba03nite_63310</name>
</gene>
<comment type="similarity">
    <text evidence="1">Belongs to the PhzF family.</text>
</comment>
<keyword evidence="2" id="KW-0413">Isomerase</keyword>
<accession>A0A8J3JQC7</accession>
<evidence type="ECO:0000313" key="5">
    <source>
        <dbReference type="Proteomes" id="UP000601223"/>
    </source>
</evidence>
<dbReference type="GO" id="GO:0005737">
    <property type="term" value="C:cytoplasm"/>
    <property type="evidence" value="ECO:0007669"/>
    <property type="project" value="TreeGrafter"/>
</dbReference>
<evidence type="ECO:0000256" key="2">
    <source>
        <dbReference type="ARBA" id="ARBA00023235"/>
    </source>
</evidence>
<dbReference type="RefSeq" id="WP_203754088.1">
    <property type="nucleotide sequence ID" value="NZ_BONF01000042.1"/>
</dbReference>
<dbReference type="Gene3D" id="3.10.310.10">
    <property type="entry name" value="Diaminopimelate Epimerase, Chain A, domain 1"/>
    <property type="match status" value="2"/>
</dbReference>
<sequence>MRIRIVDAFTDRAFGGNPAGVCVLDGDSFPDAVWMQRVAAELNLSETAFAHPRGGRDWALRWFTPRTEVNLCGHATLATAHALGEDGLATGTIRFDTRSGILTAAVGGDGSITMDFPVFPVIPIDPLPGTAEALGVPILASYDTGALADLLVEVADEQTVRTLAPDLGAVARLATRGVIVTAPAEDPAAGYDFVSRFFGPAVGVPEDPVTGSAHSALAPLWSARFGRDELVGLQASARSGLVRTVLRGDRVDLTGHAVTVLDGTLAA</sequence>
<dbReference type="PANTHER" id="PTHR13774:SF17">
    <property type="entry name" value="PHENAZINE BIOSYNTHESIS-LIKE DOMAIN-CONTAINING PROTEIN"/>
    <property type="match status" value="1"/>
</dbReference>
<dbReference type="PANTHER" id="PTHR13774">
    <property type="entry name" value="PHENAZINE BIOSYNTHESIS PROTEIN"/>
    <property type="match status" value="1"/>
</dbReference>
<dbReference type="AlphaFoldDB" id="A0A8J3JQC7"/>
<dbReference type="NCBIfam" id="TIGR00654">
    <property type="entry name" value="PhzF_family"/>
    <property type="match status" value="1"/>
</dbReference>
<dbReference type="GO" id="GO:0016853">
    <property type="term" value="F:isomerase activity"/>
    <property type="evidence" value="ECO:0007669"/>
    <property type="project" value="UniProtKB-KW"/>
</dbReference>
<keyword evidence="5" id="KW-1185">Reference proteome</keyword>
<dbReference type="SUPFAM" id="SSF54506">
    <property type="entry name" value="Diaminopimelate epimerase-like"/>
    <property type="match status" value="1"/>
</dbReference>
<name>A0A8J3JQC7_9ACTN</name>
<dbReference type="EMBL" id="BONF01000042">
    <property type="protein sequence ID" value="GIF84982.1"/>
    <property type="molecule type" value="Genomic_DNA"/>
</dbReference>